<feature type="transmembrane region" description="Helical" evidence="1">
    <location>
        <begin position="126"/>
        <end position="146"/>
    </location>
</feature>
<dbReference type="InterPro" id="IPR000326">
    <property type="entry name" value="PAP2/HPO"/>
</dbReference>
<keyword evidence="1" id="KW-0812">Transmembrane</keyword>
<feature type="transmembrane region" description="Helical" evidence="1">
    <location>
        <begin position="152"/>
        <end position="170"/>
    </location>
</feature>
<dbReference type="OrthoDB" id="9789113at2"/>
<dbReference type="InParanoid" id="A0A5R8QHE6"/>
<accession>A0A5R8QHE6</accession>
<evidence type="ECO:0000313" key="3">
    <source>
        <dbReference type="EMBL" id="TLG77465.1"/>
    </source>
</evidence>
<evidence type="ECO:0000256" key="1">
    <source>
        <dbReference type="SAM" id="Phobius"/>
    </source>
</evidence>
<reference evidence="3 4" key="1">
    <citation type="submission" date="2019-05" db="EMBL/GenBank/DDBJ databases">
        <title>Culicoidintestinum kansasii gen. nov., sp. nov. from the gastrointestinal tract of the biting midge, Culicoides sonorensis.</title>
        <authorList>
            <person name="Neupane S."/>
            <person name="Ghosh A."/>
            <person name="Gunther S."/>
            <person name="Martin K."/>
            <person name="Zurek L."/>
        </authorList>
    </citation>
    <scope>NUCLEOTIDE SEQUENCE [LARGE SCALE GENOMIC DNA]</scope>
    <source>
        <strain evidence="3 4">CS-1</strain>
    </source>
</reference>
<dbReference type="SUPFAM" id="SSF48317">
    <property type="entry name" value="Acid phosphatase/Vanadium-dependent haloperoxidase"/>
    <property type="match status" value="1"/>
</dbReference>
<dbReference type="EMBL" id="VBWP01000001">
    <property type="protein sequence ID" value="TLG77465.1"/>
    <property type="molecule type" value="Genomic_DNA"/>
</dbReference>
<dbReference type="InterPro" id="IPR036938">
    <property type="entry name" value="PAP2/HPO_sf"/>
</dbReference>
<protein>
    <submittedName>
        <fullName evidence="3">Phosphatase PAP2 family protein</fullName>
    </submittedName>
</protein>
<name>A0A5R8QHE6_9FIRM</name>
<keyword evidence="1" id="KW-1133">Transmembrane helix</keyword>
<gene>
    <name evidence="3" type="ORF">FEZ08_02255</name>
</gene>
<proteinExistence type="predicted"/>
<evidence type="ECO:0000259" key="2">
    <source>
        <dbReference type="SMART" id="SM00014"/>
    </source>
</evidence>
<dbReference type="Pfam" id="PF01569">
    <property type="entry name" value="PAP2"/>
    <property type="match status" value="1"/>
</dbReference>
<dbReference type="PANTHER" id="PTHR14969">
    <property type="entry name" value="SPHINGOSINE-1-PHOSPHATE PHOSPHOHYDROLASE"/>
    <property type="match status" value="1"/>
</dbReference>
<dbReference type="PANTHER" id="PTHR14969:SF13">
    <property type="entry name" value="AT30094P"/>
    <property type="match status" value="1"/>
</dbReference>
<feature type="transmembrane region" description="Helical" evidence="1">
    <location>
        <begin position="59"/>
        <end position="81"/>
    </location>
</feature>
<comment type="caution">
    <text evidence="3">The sequence shown here is derived from an EMBL/GenBank/DDBJ whole genome shotgun (WGS) entry which is preliminary data.</text>
</comment>
<feature type="domain" description="Phosphatidic acid phosphatase type 2/haloperoxidase" evidence="2">
    <location>
        <begin position="58"/>
        <end position="167"/>
    </location>
</feature>
<dbReference type="SMART" id="SM00014">
    <property type="entry name" value="acidPPc"/>
    <property type="match status" value="1"/>
</dbReference>
<dbReference type="Gene3D" id="1.20.144.10">
    <property type="entry name" value="Phosphatidic acid phosphatase type 2/haloperoxidase"/>
    <property type="match status" value="2"/>
</dbReference>
<keyword evidence="4" id="KW-1185">Reference proteome</keyword>
<evidence type="ECO:0000313" key="4">
    <source>
        <dbReference type="Proteomes" id="UP000306912"/>
    </source>
</evidence>
<organism evidence="3 4">
    <name type="scientific">Culicoidibacter larvae</name>
    <dbReference type="NCBI Taxonomy" id="2579976"/>
    <lineage>
        <taxon>Bacteria</taxon>
        <taxon>Bacillati</taxon>
        <taxon>Bacillota</taxon>
        <taxon>Culicoidibacteria</taxon>
        <taxon>Culicoidibacterales</taxon>
        <taxon>Culicoidibacteraceae</taxon>
        <taxon>Culicoidibacter</taxon>
    </lineage>
</organism>
<dbReference type="FunCoup" id="A0A5R8QHE6">
    <property type="interactions" value="138"/>
</dbReference>
<sequence length="190" mass="21794">MFNFIDGLDQAFMLWLHQFGGNIVLDYLAMMMAFLGDKGLIWLLPAIIMLFFKKYRHIGILIIISMAITALEVELLKNIVARPRPYVTLGFDDMLVNENPFKSFPSGHASSAFAAAIIYAKFFKKYRWGFIGFAILMLVSRLYLFVHYPSDVLVGTAIGIINALLVYTIYQHRAKIKQIIFREDLKNTEV</sequence>
<dbReference type="Proteomes" id="UP000306912">
    <property type="component" value="Unassembled WGS sequence"/>
</dbReference>
<keyword evidence="1" id="KW-0472">Membrane</keyword>
<dbReference type="RefSeq" id="WP_138190075.1">
    <property type="nucleotide sequence ID" value="NZ_VBWP01000001.1"/>
</dbReference>
<dbReference type="AlphaFoldDB" id="A0A5R8QHE6"/>